<keyword evidence="5" id="KW-1185">Reference proteome</keyword>
<dbReference type="InterPro" id="IPR002685">
    <property type="entry name" value="Glyco_trans_15"/>
</dbReference>
<protein>
    <submittedName>
        <fullName evidence="4">Uncharacterized protein</fullName>
    </submittedName>
</protein>
<proteinExistence type="inferred from homology"/>
<dbReference type="Gene3D" id="3.90.550.10">
    <property type="entry name" value="Spore Coat Polysaccharide Biosynthesis Protein SpsA, Chain A"/>
    <property type="match status" value="1"/>
</dbReference>
<comment type="caution">
    <text evidence="4">The sequence shown here is derived from an EMBL/GenBank/DDBJ whole genome shotgun (WGS) entry which is preliminary data.</text>
</comment>
<name>A0ABR1R327_9PEZI</name>
<comment type="similarity">
    <text evidence="1">Belongs to the glycosyltransferase 15 family.</text>
</comment>
<dbReference type="PANTHER" id="PTHR31121">
    <property type="entry name" value="ALPHA-1,2 MANNOSYLTRANSFERASE KTR1"/>
    <property type="match status" value="1"/>
</dbReference>
<reference evidence="4 5" key="1">
    <citation type="submission" date="2023-01" db="EMBL/GenBank/DDBJ databases">
        <title>Analysis of 21 Apiospora genomes using comparative genomics revels a genus with tremendous synthesis potential of carbohydrate active enzymes and secondary metabolites.</title>
        <authorList>
            <person name="Sorensen T."/>
        </authorList>
    </citation>
    <scope>NUCLEOTIDE SEQUENCE [LARGE SCALE GENOMIC DNA]</scope>
    <source>
        <strain evidence="4 5">CBS 20057</strain>
    </source>
</reference>
<dbReference type="Proteomes" id="UP001396898">
    <property type="component" value="Unassembled WGS sequence"/>
</dbReference>
<dbReference type="Pfam" id="PF01793">
    <property type="entry name" value="Glyco_transf_15"/>
    <property type="match status" value="1"/>
</dbReference>
<dbReference type="PANTHER" id="PTHR31121:SF7">
    <property type="entry name" value="MANNOSYLTRANSFERASE KTR4-RELATED"/>
    <property type="match status" value="1"/>
</dbReference>
<evidence type="ECO:0000256" key="3">
    <source>
        <dbReference type="ARBA" id="ARBA00022679"/>
    </source>
</evidence>
<gene>
    <name evidence="4" type="ORF">PG991_014977</name>
</gene>
<organism evidence="4 5">
    <name type="scientific">Apiospora marii</name>
    <dbReference type="NCBI Taxonomy" id="335849"/>
    <lineage>
        <taxon>Eukaryota</taxon>
        <taxon>Fungi</taxon>
        <taxon>Dikarya</taxon>
        <taxon>Ascomycota</taxon>
        <taxon>Pezizomycotina</taxon>
        <taxon>Sordariomycetes</taxon>
        <taxon>Xylariomycetidae</taxon>
        <taxon>Amphisphaeriales</taxon>
        <taxon>Apiosporaceae</taxon>
        <taxon>Apiospora</taxon>
    </lineage>
</organism>
<dbReference type="InterPro" id="IPR029044">
    <property type="entry name" value="Nucleotide-diphossugar_trans"/>
</dbReference>
<dbReference type="SUPFAM" id="SSF53448">
    <property type="entry name" value="Nucleotide-diphospho-sugar transferases"/>
    <property type="match status" value="1"/>
</dbReference>
<sequence>MPRLRVRSDGGLGRSLWATRPEWPKAALISLVNNSDIVAMMHTVSQVEAHFNSKKLHRYDWVFFSNEDFTEEFKAAVLNVSSSRCFFERIPEYHLGPKELERAIRR</sequence>
<evidence type="ECO:0000313" key="4">
    <source>
        <dbReference type="EMBL" id="KAK7998498.1"/>
    </source>
</evidence>
<evidence type="ECO:0000313" key="5">
    <source>
        <dbReference type="Proteomes" id="UP001396898"/>
    </source>
</evidence>
<evidence type="ECO:0000256" key="1">
    <source>
        <dbReference type="ARBA" id="ARBA00007677"/>
    </source>
</evidence>
<keyword evidence="2" id="KW-0328">Glycosyltransferase</keyword>
<accession>A0ABR1R327</accession>
<evidence type="ECO:0000256" key="2">
    <source>
        <dbReference type="ARBA" id="ARBA00022676"/>
    </source>
</evidence>
<keyword evidence="3" id="KW-0808">Transferase</keyword>
<dbReference type="EMBL" id="JAQQWI010000021">
    <property type="protein sequence ID" value="KAK7998498.1"/>
    <property type="molecule type" value="Genomic_DNA"/>
</dbReference>